<sequence>MTNSFVFLNEPWFWPVISSAVFIFLFFVWKEWPDSSKKRLSFKIFLALSAIVSLALIALRPALRHELETGLAVLITEGADNSRLDSLEKRNKNIKKIIYSKNRSLQRQLDSVSSLFVLGHGLEPFDLWQFEEIPVTYLGGEPIKGIVKLKYDVQNTIGNNLEIKGLYQNPKKGNRIIIQEPGGAVLDSVFLDDVHSQQFRFSVDLKISGDFVYQLIEKDSTGLEINSEPVPISVVRKDPLRIMIINSFPTFESKYLKNFLAEMGHKVLVRSQMTKGRYKFEYLNSERTPIYELSRENLRKFDVVLIDTDSYVNFSARSFQTLINAVKDDGLGIFIQPNASFFQLSEGKSHFNYDRLTTTEVSFSRWPKNTFRIYPYRIRDDFLVEPVQVSKRSILSAYKRIGKGRVGSTVLRDTYRLMLEGNSVVYKQFWTEIIGAIANKEVITTEFESETMFAEEHHPFNFKLRTTKSSPALFERDNVQIPLKQHPDFPDLWMGTVYPRNHGWNQLTIAGDSTSSHNFFVLDSNQWNTKRIAQKIEQNERKFAHNASRFEKKMVLDPIDNIWFFLVFLVAIALLWVEPKLFESR</sequence>
<keyword evidence="2" id="KW-1185">Reference proteome</keyword>
<gene>
    <name evidence="1" type="ORF">ACEZ3G_09120</name>
</gene>
<dbReference type="Proteomes" id="UP001595191">
    <property type="component" value="Unassembled WGS sequence"/>
</dbReference>
<name>A0ACC7LK71_9FLAO</name>
<comment type="caution">
    <text evidence="1">The sequence shown here is derived from an EMBL/GenBank/DDBJ whole genome shotgun (WGS) entry which is preliminary data.</text>
</comment>
<reference evidence="1" key="1">
    <citation type="submission" date="2024-09" db="EMBL/GenBank/DDBJ databases">
        <authorList>
            <person name="Liu J."/>
        </authorList>
    </citation>
    <scope>NUCLEOTIDE SEQUENCE</scope>
    <source>
        <strain evidence="1">NBU2967</strain>
    </source>
</reference>
<accession>A0ACC7LK71</accession>
<protein>
    <submittedName>
        <fullName evidence="1">Uncharacterized protein</fullName>
    </submittedName>
</protein>
<proteinExistence type="predicted"/>
<evidence type="ECO:0000313" key="1">
    <source>
        <dbReference type="EMBL" id="MFH6603635.1"/>
    </source>
</evidence>
<dbReference type="EMBL" id="JBHFPV010000002">
    <property type="protein sequence ID" value="MFH6603635.1"/>
    <property type="molecule type" value="Genomic_DNA"/>
</dbReference>
<organism evidence="1 2">
    <name type="scientific">Meishania litoralis</name>
    <dbReference type="NCBI Taxonomy" id="3434685"/>
    <lineage>
        <taxon>Bacteria</taxon>
        <taxon>Pseudomonadati</taxon>
        <taxon>Bacteroidota</taxon>
        <taxon>Flavobacteriia</taxon>
        <taxon>Flavobacteriales</taxon>
        <taxon>Flavobacteriaceae</taxon>
        <taxon>Meishania</taxon>
    </lineage>
</organism>
<evidence type="ECO:0000313" key="2">
    <source>
        <dbReference type="Proteomes" id="UP001595191"/>
    </source>
</evidence>